<dbReference type="HOGENOM" id="CLU_076014_2_0_2"/>
<dbReference type="NCBIfam" id="NF004062">
    <property type="entry name" value="PRK05576.1-5"/>
    <property type="match status" value="1"/>
</dbReference>
<evidence type="ECO:0000256" key="1">
    <source>
        <dbReference type="ARBA" id="ARBA00004953"/>
    </source>
</evidence>
<dbReference type="EMBL" id="CP003316">
    <property type="protein sequence ID" value="AFA39312.1"/>
    <property type="molecule type" value="Genomic_DNA"/>
</dbReference>
<dbReference type="PANTHER" id="PTHR43467:SF2">
    <property type="entry name" value="COBALT-PRECORRIN-2 C(20)-METHYLTRANSFERASE"/>
    <property type="match status" value="1"/>
</dbReference>
<dbReference type="GO" id="GO:0043781">
    <property type="term" value="F:cobalt-factor II C20-methyltransferase activity"/>
    <property type="evidence" value="ECO:0007669"/>
    <property type="project" value="UniProtKB-EC"/>
</dbReference>
<dbReference type="CDD" id="cd11645">
    <property type="entry name" value="Precorrin_2_C20_MT"/>
    <property type="match status" value="1"/>
</dbReference>
<dbReference type="PANTHER" id="PTHR43467">
    <property type="entry name" value="COBALT-PRECORRIN-2 C(20)-METHYLTRANSFERASE"/>
    <property type="match status" value="1"/>
</dbReference>
<dbReference type="AlphaFoldDB" id="H6QAB1"/>
<dbReference type="Gene3D" id="3.40.1010.10">
    <property type="entry name" value="Cobalt-precorrin-4 Transmethylase, Domain 1"/>
    <property type="match status" value="1"/>
</dbReference>
<comment type="pathway">
    <text evidence="1">Cofactor biosynthesis; adenosylcobalamin biosynthesis.</text>
</comment>
<protein>
    <submittedName>
        <fullName evidence="8">Precorrin-2 methylase</fullName>
        <ecNumber evidence="8">2.1.1.130</ecNumber>
        <ecNumber evidence="8">2.1.1.151</ecNumber>
    </submittedName>
</protein>
<dbReference type="SUPFAM" id="SSF53790">
    <property type="entry name" value="Tetrapyrrole methylase"/>
    <property type="match status" value="1"/>
</dbReference>
<evidence type="ECO:0000256" key="5">
    <source>
        <dbReference type="ARBA" id="ARBA00022691"/>
    </source>
</evidence>
<dbReference type="InterPro" id="IPR014776">
    <property type="entry name" value="4pyrrole_Mease_sub2"/>
</dbReference>
<dbReference type="EC" id="2.1.1.130" evidence="8"/>
<keyword evidence="4 8" id="KW-0808">Transferase</keyword>
<comment type="similarity">
    <text evidence="6">Belongs to the precorrin methyltransferase family.</text>
</comment>
<evidence type="ECO:0000313" key="8">
    <source>
        <dbReference type="EMBL" id="AFA39312.1"/>
    </source>
</evidence>
<keyword evidence="3 8" id="KW-0489">Methyltransferase</keyword>
<dbReference type="PIRSF" id="PIRSF036427">
    <property type="entry name" value="Precrrn-2_mtase"/>
    <property type="match status" value="1"/>
</dbReference>
<gene>
    <name evidence="8" type="ordered locus">Pogu_1285</name>
</gene>
<feature type="domain" description="Tetrapyrrole methylase" evidence="7">
    <location>
        <begin position="2"/>
        <end position="173"/>
    </location>
</feature>
<name>H6QAB1_PYROT</name>
<keyword evidence="5" id="KW-0949">S-adenosyl-L-methionine</keyword>
<evidence type="ECO:0000256" key="4">
    <source>
        <dbReference type="ARBA" id="ARBA00022679"/>
    </source>
</evidence>
<evidence type="ECO:0000259" key="7">
    <source>
        <dbReference type="Pfam" id="PF00590"/>
    </source>
</evidence>
<sequence length="206" mass="22257">MLKVVGLGPGHPDLLTLAAVKALREADIVFVPRSSRSESSIAKRLVKRYAAGEVVELEFTMGASSAEEVKKNAKAVEAAGGRRVFAVLGDPSLYSTFAKIRPYVKEPVEYIPGVSAILSCALRAGKELATGDDAVAIVPATRPDLLIKAAELFDVVVVVKANRNLDLVNKLMAGRGVAVRRCYMSEEAISGSVQWEDYFTTAYIWR</sequence>
<reference evidence="8 9" key="1">
    <citation type="journal article" date="2012" name="Stand. Genomic Sci.">
        <title>Complete genome sequence of Pyrobaculum oguniense.</title>
        <authorList>
            <person name="Bernick D.L."/>
            <person name="Karplus K."/>
            <person name="Lui L.M."/>
            <person name="Coker J.K."/>
            <person name="Murphy J.N."/>
            <person name="Chan P.P."/>
            <person name="Cozen A.E."/>
            <person name="Lowe T.M."/>
        </authorList>
    </citation>
    <scope>NUCLEOTIDE SEQUENCE [LARGE SCALE GENOMIC DNA]</scope>
    <source>
        <strain evidence="8 9">TE7</strain>
    </source>
</reference>
<dbReference type="InterPro" id="IPR012382">
    <property type="entry name" value="CobI/CbiL"/>
</dbReference>
<evidence type="ECO:0000256" key="2">
    <source>
        <dbReference type="ARBA" id="ARBA00022573"/>
    </source>
</evidence>
<accession>H6QAB1</accession>
<dbReference type="eggNOG" id="arCOG00648">
    <property type="taxonomic scope" value="Archaea"/>
</dbReference>
<evidence type="ECO:0000313" key="9">
    <source>
        <dbReference type="Proteomes" id="UP000009062"/>
    </source>
</evidence>
<dbReference type="Pfam" id="PF00590">
    <property type="entry name" value="TP_methylase"/>
    <property type="match status" value="1"/>
</dbReference>
<organism evidence="8 9">
    <name type="scientific">Pyrobaculum oguniense (strain DSM 13380 / JCM 10595 / TE7)</name>
    <dbReference type="NCBI Taxonomy" id="698757"/>
    <lineage>
        <taxon>Archaea</taxon>
        <taxon>Thermoproteota</taxon>
        <taxon>Thermoprotei</taxon>
        <taxon>Thermoproteales</taxon>
        <taxon>Thermoproteaceae</taxon>
        <taxon>Pyrobaculum</taxon>
    </lineage>
</organism>
<dbReference type="EC" id="2.1.1.151" evidence="8"/>
<dbReference type="InterPro" id="IPR000878">
    <property type="entry name" value="4pyrrol_Mease"/>
</dbReference>
<dbReference type="GO" id="GO:0032259">
    <property type="term" value="P:methylation"/>
    <property type="evidence" value="ECO:0007669"/>
    <property type="project" value="UniProtKB-KW"/>
</dbReference>
<dbReference type="InterPro" id="IPR035996">
    <property type="entry name" value="4pyrrol_Methylase_sf"/>
</dbReference>
<keyword evidence="9" id="KW-1185">Reference proteome</keyword>
<dbReference type="STRING" id="698757.Pogu_1285"/>
<dbReference type="Proteomes" id="UP000009062">
    <property type="component" value="Chromosome"/>
</dbReference>
<evidence type="ECO:0000256" key="6">
    <source>
        <dbReference type="PIRNR" id="PIRNR036427"/>
    </source>
</evidence>
<evidence type="ECO:0000256" key="3">
    <source>
        <dbReference type="ARBA" id="ARBA00022603"/>
    </source>
</evidence>
<dbReference type="KEGG" id="pog:Pogu_1285"/>
<dbReference type="InterPro" id="IPR014777">
    <property type="entry name" value="4pyrrole_Mease_sub1"/>
</dbReference>
<proteinExistence type="inferred from homology"/>
<keyword evidence="2" id="KW-0169">Cobalamin biosynthesis</keyword>
<dbReference type="GO" id="GO:0009236">
    <property type="term" value="P:cobalamin biosynthetic process"/>
    <property type="evidence" value="ECO:0007669"/>
    <property type="project" value="UniProtKB-UniRule"/>
</dbReference>
<dbReference type="GO" id="GO:0030788">
    <property type="term" value="F:precorrin-2 C20-methyltransferase activity"/>
    <property type="evidence" value="ECO:0007669"/>
    <property type="project" value="UniProtKB-EC"/>
</dbReference>
<dbReference type="Gene3D" id="3.30.950.10">
    <property type="entry name" value="Methyltransferase, Cobalt-precorrin-4 Transmethylase, Domain 2"/>
    <property type="match status" value="1"/>
</dbReference>